<organism evidence="3 4">
    <name type="scientific">Dictyobacter arantiisoli</name>
    <dbReference type="NCBI Taxonomy" id="2014874"/>
    <lineage>
        <taxon>Bacteria</taxon>
        <taxon>Bacillati</taxon>
        <taxon>Chloroflexota</taxon>
        <taxon>Ktedonobacteria</taxon>
        <taxon>Ktedonobacterales</taxon>
        <taxon>Dictyobacteraceae</taxon>
        <taxon>Dictyobacter</taxon>
    </lineage>
</organism>
<comment type="caution">
    <text evidence="3">The sequence shown here is derived from an EMBL/GenBank/DDBJ whole genome shotgun (WGS) entry which is preliminary data.</text>
</comment>
<feature type="region of interest" description="Disordered" evidence="1">
    <location>
        <begin position="1"/>
        <end position="22"/>
    </location>
</feature>
<dbReference type="Proteomes" id="UP000322530">
    <property type="component" value="Unassembled WGS sequence"/>
</dbReference>
<proteinExistence type="predicted"/>
<feature type="domain" description="CHAT" evidence="2">
    <location>
        <begin position="30"/>
        <end position="205"/>
    </location>
</feature>
<evidence type="ECO:0000313" key="4">
    <source>
        <dbReference type="Proteomes" id="UP000322530"/>
    </source>
</evidence>
<name>A0A5A5TF14_9CHLR</name>
<evidence type="ECO:0000313" key="3">
    <source>
        <dbReference type="EMBL" id="GCF09736.1"/>
    </source>
</evidence>
<sequence>MSDTNNTNFNGPINNSGSLAIGPKASIHNYAQPQPQPQSETTQHVKTTNALFVLSNPRGSNSLRLNTEMRAIEEALRLSPQRDRIQSRTLHAATANDLRRALLEKPYQIIHLSGHGGSDGFMLEDEQGRPHLVSPQALAAYFGIYRQTLRCVLLNACYTFSMGQHIALGIPYVIAMPGPIQDRASIEFSRGFYDAIGAGLDIERAYLEGLSTVRFAHLDHNFLALLLQE</sequence>
<protein>
    <recommendedName>
        <fullName evidence="2">CHAT domain-containing protein</fullName>
    </recommendedName>
</protein>
<dbReference type="EMBL" id="BIXY01000050">
    <property type="protein sequence ID" value="GCF09736.1"/>
    <property type="molecule type" value="Genomic_DNA"/>
</dbReference>
<dbReference type="Pfam" id="PF12770">
    <property type="entry name" value="CHAT"/>
    <property type="match status" value="1"/>
</dbReference>
<gene>
    <name evidence="3" type="ORF">KDI_33000</name>
</gene>
<feature type="compositionally biased region" description="Low complexity" evidence="1">
    <location>
        <begin position="1"/>
        <end position="15"/>
    </location>
</feature>
<dbReference type="RefSeq" id="WP_149402660.1">
    <property type="nucleotide sequence ID" value="NZ_BIXY01000050.1"/>
</dbReference>
<keyword evidence="4" id="KW-1185">Reference proteome</keyword>
<accession>A0A5A5TF14</accession>
<reference evidence="3 4" key="1">
    <citation type="submission" date="2019-01" db="EMBL/GenBank/DDBJ databases">
        <title>Draft genome sequence of Dictyobacter sp. Uno17.</title>
        <authorList>
            <person name="Wang C.M."/>
            <person name="Zheng Y."/>
            <person name="Sakai Y."/>
            <person name="Abe K."/>
            <person name="Yokota A."/>
            <person name="Yabe S."/>
        </authorList>
    </citation>
    <scope>NUCLEOTIDE SEQUENCE [LARGE SCALE GENOMIC DNA]</scope>
    <source>
        <strain evidence="3 4">Uno17</strain>
    </source>
</reference>
<dbReference type="OrthoDB" id="166570at2"/>
<evidence type="ECO:0000259" key="2">
    <source>
        <dbReference type="Pfam" id="PF12770"/>
    </source>
</evidence>
<dbReference type="AlphaFoldDB" id="A0A5A5TF14"/>
<dbReference type="InterPro" id="IPR024983">
    <property type="entry name" value="CHAT_dom"/>
</dbReference>
<evidence type="ECO:0000256" key="1">
    <source>
        <dbReference type="SAM" id="MobiDB-lite"/>
    </source>
</evidence>